<protein>
    <submittedName>
        <fullName evidence="5">293_t:CDS:1</fullName>
    </submittedName>
</protein>
<dbReference type="InterPro" id="IPR011856">
    <property type="entry name" value="tRNA_endonuc-like_dom_sf"/>
</dbReference>
<dbReference type="InterPro" id="IPR018828">
    <property type="entry name" value="RRG7"/>
</dbReference>
<keyword evidence="3" id="KW-0175">Coiled coil</keyword>
<organism evidence="5 6">
    <name type="scientific">Racocetra fulgida</name>
    <dbReference type="NCBI Taxonomy" id="60492"/>
    <lineage>
        <taxon>Eukaryota</taxon>
        <taxon>Fungi</taxon>
        <taxon>Fungi incertae sedis</taxon>
        <taxon>Mucoromycota</taxon>
        <taxon>Glomeromycotina</taxon>
        <taxon>Glomeromycetes</taxon>
        <taxon>Diversisporales</taxon>
        <taxon>Gigasporaceae</taxon>
        <taxon>Racocetra</taxon>
    </lineage>
</organism>
<comment type="caution">
    <text evidence="5">The sequence shown here is derived from an EMBL/GenBank/DDBJ whole genome shotgun (WGS) entry which is preliminary data.</text>
</comment>
<evidence type="ECO:0000256" key="2">
    <source>
        <dbReference type="ARBA" id="ARBA00023128"/>
    </source>
</evidence>
<dbReference type="Pfam" id="PF04471">
    <property type="entry name" value="Mrr_cat"/>
    <property type="match status" value="1"/>
</dbReference>
<name>A0A9N9B322_9GLOM</name>
<dbReference type="Proteomes" id="UP000789396">
    <property type="component" value="Unassembled WGS sequence"/>
</dbReference>
<dbReference type="PANTHER" id="PTHR28133:SF1">
    <property type="entry name" value="REQUIRED FOR RESPIRATORY GROWTH PROTEIN 7, MITOCHONDRIAL"/>
    <property type="match status" value="1"/>
</dbReference>
<feature type="domain" description="Restriction endonuclease type IV Mrr" evidence="4">
    <location>
        <begin position="264"/>
        <end position="332"/>
    </location>
</feature>
<evidence type="ECO:0000256" key="3">
    <source>
        <dbReference type="SAM" id="Coils"/>
    </source>
</evidence>
<sequence length="400" mass="47431">MDKYSVIEYSELPNLQFKEGSHIILYHIRQLLKLLKIESFSYFIKKQDNNHNTLAVHIFHKKPICVKENFFNLSFDGYDVDCHEKVNITIPSLRKQGYDVDCHEEINIYIPSLRNFKDYLRTTDANLYMTNLSDLKEIFHKRFFIVEDKSFSEKRLDLIKMIGNKYTIEDNYTRMLIDDDKELDYENRASFKRKKESKTMARINEQENNQVEVNLENAKLKKELEECKQIIRKFSEQNAELICKNKLLEDELSVLEPRDSNYQKGHQFETTISKILNDNGIRTNKICLRRGDGGLDIIATFKGQIIIIQCKNWERPIGVRDLRDFEASIDPFVENNVLFFMVYNSKKLNHPLTKEAKVWNETSRFDVKFTNEREIVNCIKNVNQDNQYGIKKYLVSRVAQ</sequence>
<dbReference type="InterPro" id="IPR011335">
    <property type="entry name" value="Restrct_endonuc-II-like"/>
</dbReference>
<evidence type="ECO:0000259" key="4">
    <source>
        <dbReference type="Pfam" id="PF04471"/>
    </source>
</evidence>
<dbReference type="SUPFAM" id="SSF52980">
    <property type="entry name" value="Restriction endonuclease-like"/>
    <property type="match status" value="1"/>
</dbReference>
<dbReference type="GO" id="GO:0006302">
    <property type="term" value="P:double-strand break repair"/>
    <property type="evidence" value="ECO:0007669"/>
    <property type="project" value="UniProtKB-ARBA"/>
</dbReference>
<dbReference type="GO" id="GO:0005739">
    <property type="term" value="C:mitochondrion"/>
    <property type="evidence" value="ECO:0007669"/>
    <property type="project" value="UniProtKB-SubCell"/>
</dbReference>
<keyword evidence="6" id="KW-1185">Reference proteome</keyword>
<dbReference type="InterPro" id="IPR007560">
    <property type="entry name" value="Restrct_endonuc_IV_Mrr"/>
</dbReference>
<dbReference type="GO" id="GO:0004519">
    <property type="term" value="F:endonuclease activity"/>
    <property type="evidence" value="ECO:0007669"/>
    <property type="project" value="InterPro"/>
</dbReference>
<evidence type="ECO:0000256" key="1">
    <source>
        <dbReference type="ARBA" id="ARBA00004173"/>
    </source>
</evidence>
<reference evidence="5" key="1">
    <citation type="submission" date="2021-06" db="EMBL/GenBank/DDBJ databases">
        <authorList>
            <person name="Kallberg Y."/>
            <person name="Tangrot J."/>
            <person name="Rosling A."/>
        </authorList>
    </citation>
    <scope>NUCLEOTIDE SEQUENCE</scope>
    <source>
        <strain evidence="5">IN212</strain>
    </source>
</reference>
<keyword evidence="2" id="KW-0496">Mitochondrion</keyword>
<comment type="subcellular location">
    <subcellularLocation>
        <location evidence="1">Mitochondrion</location>
    </subcellularLocation>
</comment>
<accession>A0A9N9B322</accession>
<dbReference type="OrthoDB" id="2422699at2759"/>
<gene>
    <name evidence="5" type="ORF">RFULGI_LOCUS4564</name>
</gene>
<evidence type="ECO:0000313" key="6">
    <source>
        <dbReference type="Proteomes" id="UP000789396"/>
    </source>
</evidence>
<dbReference type="GO" id="GO:0009307">
    <property type="term" value="P:DNA restriction-modification system"/>
    <property type="evidence" value="ECO:0007669"/>
    <property type="project" value="InterPro"/>
</dbReference>
<dbReference type="PANTHER" id="PTHR28133">
    <property type="entry name" value="REQUIRED FOR RESPIRATORY GROWTH PROTEIN 7, MITOCHONDRIAL"/>
    <property type="match status" value="1"/>
</dbReference>
<dbReference type="Gene3D" id="3.40.1350.10">
    <property type="match status" value="1"/>
</dbReference>
<proteinExistence type="predicted"/>
<dbReference type="GO" id="GO:0003677">
    <property type="term" value="F:DNA binding"/>
    <property type="evidence" value="ECO:0007669"/>
    <property type="project" value="InterPro"/>
</dbReference>
<dbReference type="AlphaFoldDB" id="A0A9N9B322"/>
<evidence type="ECO:0000313" key="5">
    <source>
        <dbReference type="EMBL" id="CAG8548993.1"/>
    </source>
</evidence>
<dbReference type="EMBL" id="CAJVPZ010004610">
    <property type="protein sequence ID" value="CAG8548993.1"/>
    <property type="molecule type" value="Genomic_DNA"/>
</dbReference>
<feature type="coiled-coil region" evidence="3">
    <location>
        <begin position="201"/>
        <end position="251"/>
    </location>
</feature>